<dbReference type="Pfam" id="PF00583">
    <property type="entry name" value="Acetyltransf_1"/>
    <property type="match status" value="1"/>
</dbReference>
<feature type="domain" description="N-acetyltransferase" evidence="9">
    <location>
        <begin position="21"/>
        <end position="163"/>
    </location>
</feature>
<evidence type="ECO:0000313" key="10">
    <source>
        <dbReference type="EMBL" id="ODV90785.1"/>
    </source>
</evidence>
<evidence type="ECO:0000256" key="3">
    <source>
        <dbReference type="ARBA" id="ARBA00011738"/>
    </source>
</evidence>
<dbReference type="InterPro" id="IPR039143">
    <property type="entry name" value="GNPNAT1-like"/>
</dbReference>
<evidence type="ECO:0000313" key="11">
    <source>
        <dbReference type="Proteomes" id="UP000095023"/>
    </source>
</evidence>
<proteinExistence type="inferred from homology"/>
<dbReference type="Proteomes" id="UP000095023">
    <property type="component" value="Unassembled WGS sequence"/>
</dbReference>
<dbReference type="SUPFAM" id="SSF55729">
    <property type="entry name" value="Acyl-CoA N-acyltransferases (Nat)"/>
    <property type="match status" value="1"/>
</dbReference>
<dbReference type="InterPro" id="IPR000182">
    <property type="entry name" value="GNAT_dom"/>
</dbReference>
<evidence type="ECO:0000256" key="4">
    <source>
        <dbReference type="ARBA" id="ARBA00022679"/>
    </source>
</evidence>
<reference evidence="11" key="1">
    <citation type="submission" date="2016-02" db="EMBL/GenBank/DDBJ databases">
        <title>Comparative genomics of biotechnologically important yeasts.</title>
        <authorList>
            <consortium name="DOE Joint Genome Institute"/>
            <person name="Riley R."/>
            <person name="Haridas S."/>
            <person name="Wolfe K.H."/>
            <person name="Lopes M.R."/>
            <person name="Hittinger C.T."/>
            <person name="Goker M."/>
            <person name="Salamov A."/>
            <person name="Wisecaver J."/>
            <person name="Long T.M."/>
            <person name="Aerts A.L."/>
            <person name="Barry K."/>
            <person name="Choi C."/>
            <person name="Clum A."/>
            <person name="Coughlan A.Y."/>
            <person name="Deshpande S."/>
            <person name="Douglass A.P."/>
            <person name="Hanson S.J."/>
            <person name="Klenk H.-P."/>
            <person name="Labutti K."/>
            <person name="Lapidus A."/>
            <person name="Lindquist E."/>
            <person name="Lipzen A."/>
            <person name="Meier-Kolthoff J.P."/>
            <person name="Ohm R.A."/>
            <person name="Otillar R.P."/>
            <person name="Pangilinan J."/>
            <person name="Peng Y."/>
            <person name="Rokas A."/>
            <person name="Rosa C.A."/>
            <person name="Scheuner C."/>
            <person name="Sibirny A.A."/>
            <person name="Slot J.C."/>
            <person name="Stielow J.B."/>
            <person name="Sun H."/>
            <person name="Kurtzman C.P."/>
            <person name="Blackwell M."/>
            <person name="Jeffries T.W."/>
            <person name="Grigoriev I.V."/>
        </authorList>
    </citation>
    <scope>NUCLEOTIDE SEQUENCE [LARGE SCALE GENOMIC DNA]</scope>
    <source>
        <strain evidence="11">NRRL Y-17796</strain>
    </source>
</reference>
<dbReference type="GO" id="GO:0004059">
    <property type="term" value="F:aralkylamine N-acetyltransferase activity"/>
    <property type="evidence" value="ECO:0007669"/>
    <property type="project" value="EnsemblFungi"/>
</dbReference>
<evidence type="ECO:0000256" key="1">
    <source>
        <dbReference type="ARBA" id="ARBA00004184"/>
    </source>
</evidence>
<keyword evidence="7 8" id="KW-0012">Acyltransferase</keyword>
<dbReference type="PROSITE" id="PS51186">
    <property type="entry name" value="GNAT"/>
    <property type="match status" value="1"/>
</dbReference>
<dbReference type="FunFam" id="3.40.630.30:FF:000048">
    <property type="entry name" value="Glucosamine 6-phosphate N-acetyltransferase"/>
    <property type="match status" value="1"/>
</dbReference>
<dbReference type="OrthoDB" id="10039976at2759"/>
<dbReference type="GO" id="GO:0004343">
    <property type="term" value="F:glucosamine 6-phosphate N-acetyltransferase activity"/>
    <property type="evidence" value="ECO:0007669"/>
    <property type="project" value="UniProtKB-UniRule"/>
</dbReference>
<dbReference type="GO" id="GO:0005789">
    <property type="term" value="C:endoplasmic reticulum membrane"/>
    <property type="evidence" value="ECO:0007669"/>
    <property type="project" value="UniProtKB-SubCell"/>
</dbReference>
<accession>A0A1E4TG90</accession>
<dbReference type="PANTHER" id="PTHR13355:SF11">
    <property type="entry name" value="GLUCOSAMINE 6-PHOSPHATE N-ACETYLTRANSFERASE"/>
    <property type="match status" value="1"/>
</dbReference>
<keyword evidence="5" id="KW-0256">Endoplasmic reticulum</keyword>
<comment type="pathway">
    <text evidence="8">Nucleotide-sugar biosynthesis; UDP-N-acetyl-alpha-D-glucosamine biosynthesis; N-acetyl-alpha-D-glucosamine 1-phosphate from alpha-D-glucosamine 6-phosphate (route I): step 1/2.</text>
</comment>
<keyword evidence="11" id="KW-1185">Reference proteome</keyword>
<name>A0A1E4TG90_9ASCO</name>
<evidence type="ECO:0000256" key="2">
    <source>
        <dbReference type="ARBA" id="ARBA00004586"/>
    </source>
</evidence>
<evidence type="ECO:0000256" key="8">
    <source>
        <dbReference type="RuleBase" id="RU365086"/>
    </source>
</evidence>
<comment type="similarity">
    <text evidence="8">Belongs to the acetyltransferase family. GNA1 subfamily.</text>
</comment>
<comment type="subunit">
    <text evidence="3">Homodimer.</text>
</comment>
<dbReference type="PANTHER" id="PTHR13355">
    <property type="entry name" value="GLUCOSAMINE 6-PHOSPHATE N-ACETYLTRANSFERASE"/>
    <property type="match status" value="1"/>
</dbReference>
<dbReference type="GO" id="GO:0006048">
    <property type="term" value="P:UDP-N-acetylglucosamine biosynthetic process"/>
    <property type="evidence" value="ECO:0007669"/>
    <property type="project" value="UniProtKB-UniRule"/>
</dbReference>
<comment type="catalytic activity">
    <reaction evidence="8">
        <text>D-glucosamine 6-phosphate + acetyl-CoA = N-acetyl-D-glucosamine 6-phosphate + CoA + H(+)</text>
        <dbReference type="Rhea" id="RHEA:10292"/>
        <dbReference type="ChEBI" id="CHEBI:15378"/>
        <dbReference type="ChEBI" id="CHEBI:57287"/>
        <dbReference type="ChEBI" id="CHEBI:57288"/>
        <dbReference type="ChEBI" id="CHEBI:57513"/>
        <dbReference type="ChEBI" id="CHEBI:58725"/>
        <dbReference type="EC" id="2.3.1.4"/>
    </reaction>
</comment>
<gene>
    <name evidence="10" type="ORF">CANCADRAFT_110745</name>
</gene>
<dbReference type="Gene3D" id="3.40.630.30">
    <property type="match status" value="1"/>
</dbReference>
<dbReference type="UniPathway" id="UPA00113">
    <property type="reaction ID" value="UER00529"/>
</dbReference>
<dbReference type="AlphaFoldDB" id="A0A1E4TG90"/>
<protein>
    <recommendedName>
        <fullName evidence="8">Glucosamine 6-phosphate N-acetyltransferase</fullName>
        <ecNumber evidence="8">2.3.1.4</ecNumber>
    </recommendedName>
</protein>
<keyword evidence="6" id="KW-0472">Membrane</keyword>
<dbReference type="EMBL" id="KV453842">
    <property type="protein sequence ID" value="ODV90785.1"/>
    <property type="molecule type" value="Genomic_DNA"/>
</dbReference>
<evidence type="ECO:0000256" key="7">
    <source>
        <dbReference type="ARBA" id="ARBA00023315"/>
    </source>
</evidence>
<evidence type="ECO:0000259" key="9">
    <source>
        <dbReference type="PROSITE" id="PS51186"/>
    </source>
</evidence>
<evidence type="ECO:0000256" key="6">
    <source>
        <dbReference type="ARBA" id="ARBA00023136"/>
    </source>
</evidence>
<dbReference type="CDD" id="cd04301">
    <property type="entry name" value="NAT_SF"/>
    <property type="match status" value="1"/>
</dbReference>
<sequence length="163" mass="18080">MALFDASLISIESIECLPSGYKIRPIDKADFGAVEVLRVLTTVGDVTREAFEKVYESWVSHKDTYYVLVIENDIGDIVSVGSLIVEKKLIHNCGSIGHIEDIAVAKSEQGKKLGLTLIKTLTSISERLGCYKTILDCSENNIGFYEKCGFQKTGAMMTRRVEH</sequence>
<comment type="subcellular location">
    <subcellularLocation>
        <location evidence="1">Endomembrane system</location>
        <topology evidence="1">Peripheral membrane protein</topology>
    </subcellularLocation>
    <subcellularLocation>
        <location evidence="2">Endoplasmic reticulum membrane</location>
    </subcellularLocation>
</comment>
<keyword evidence="4 8" id="KW-0808">Transferase</keyword>
<organism evidence="10 11">
    <name type="scientific">Tortispora caseinolytica NRRL Y-17796</name>
    <dbReference type="NCBI Taxonomy" id="767744"/>
    <lineage>
        <taxon>Eukaryota</taxon>
        <taxon>Fungi</taxon>
        <taxon>Dikarya</taxon>
        <taxon>Ascomycota</taxon>
        <taxon>Saccharomycotina</taxon>
        <taxon>Trigonopsidomycetes</taxon>
        <taxon>Trigonopsidales</taxon>
        <taxon>Trigonopsidaceae</taxon>
        <taxon>Tortispora</taxon>
    </lineage>
</organism>
<evidence type="ECO:0000256" key="5">
    <source>
        <dbReference type="ARBA" id="ARBA00022824"/>
    </source>
</evidence>
<dbReference type="InterPro" id="IPR016181">
    <property type="entry name" value="Acyl_CoA_acyltransferase"/>
</dbReference>
<dbReference type="EC" id="2.3.1.4" evidence="8"/>